<feature type="signal peptide" evidence="1">
    <location>
        <begin position="1"/>
        <end position="19"/>
    </location>
</feature>
<evidence type="ECO:0000256" key="1">
    <source>
        <dbReference type="SAM" id="SignalP"/>
    </source>
</evidence>
<dbReference type="EMBL" id="CANHGI010000004">
    <property type="protein sequence ID" value="CAI5446905.1"/>
    <property type="molecule type" value="Genomic_DNA"/>
</dbReference>
<evidence type="ECO:0000313" key="3">
    <source>
        <dbReference type="Proteomes" id="UP001152747"/>
    </source>
</evidence>
<protein>
    <submittedName>
        <fullName evidence="2">Uncharacterized protein</fullName>
    </submittedName>
</protein>
<evidence type="ECO:0000313" key="2">
    <source>
        <dbReference type="EMBL" id="CAI5446905.1"/>
    </source>
</evidence>
<comment type="caution">
    <text evidence="2">The sequence shown here is derived from an EMBL/GenBank/DDBJ whole genome shotgun (WGS) entry which is preliminary data.</text>
</comment>
<keyword evidence="1" id="KW-0732">Signal</keyword>
<gene>
    <name evidence="2" type="ORF">CAMP_LOCUS9542</name>
</gene>
<keyword evidence="3" id="KW-1185">Reference proteome</keyword>
<feature type="chain" id="PRO_5040347121" evidence="1">
    <location>
        <begin position="20"/>
        <end position="150"/>
    </location>
</feature>
<dbReference type="Proteomes" id="UP001152747">
    <property type="component" value="Unassembled WGS sequence"/>
</dbReference>
<name>A0A9P1N3U3_9PELO</name>
<sequence>MYSSTFIIFLSILIKCSLQESQILKYEIVVTLDAPTIENFQLLDANLKVVKNLPLQKSIVSYSGEFDVNSTTVDEMYRFKVLSESKKSYQYVTFTRHPGREDSLIQVLDAKDQIVILIETKNVGSLLNDREDNWQFPVKKIVRHFTEYIF</sequence>
<accession>A0A9P1N3U3</accession>
<proteinExistence type="predicted"/>
<dbReference type="AlphaFoldDB" id="A0A9P1N3U3"/>
<organism evidence="2 3">
    <name type="scientific">Caenorhabditis angaria</name>
    <dbReference type="NCBI Taxonomy" id="860376"/>
    <lineage>
        <taxon>Eukaryota</taxon>
        <taxon>Metazoa</taxon>
        <taxon>Ecdysozoa</taxon>
        <taxon>Nematoda</taxon>
        <taxon>Chromadorea</taxon>
        <taxon>Rhabditida</taxon>
        <taxon>Rhabditina</taxon>
        <taxon>Rhabditomorpha</taxon>
        <taxon>Rhabditoidea</taxon>
        <taxon>Rhabditidae</taxon>
        <taxon>Peloderinae</taxon>
        <taxon>Caenorhabditis</taxon>
    </lineage>
</organism>
<reference evidence="2" key="1">
    <citation type="submission" date="2022-11" db="EMBL/GenBank/DDBJ databases">
        <authorList>
            <person name="Kikuchi T."/>
        </authorList>
    </citation>
    <scope>NUCLEOTIDE SEQUENCE</scope>
    <source>
        <strain evidence="2">PS1010</strain>
    </source>
</reference>